<dbReference type="RefSeq" id="WP_011414297.1">
    <property type="nucleotide sequence ID" value="NC_007722.1"/>
</dbReference>
<proteinExistence type="predicted"/>
<feature type="compositionally biased region" description="Basic and acidic residues" evidence="1">
    <location>
        <begin position="41"/>
        <end position="51"/>
    </location>
</feature>
<evidence type="ECO:0000256" key="1">
    <source>
        <dbReference type="SAM" id="MobiDB-lite"/>
    </source>
</evidence>
<feature type="signal peptide" evidence="2">
    <location>
        <begin position="1"/>
        <end position="23"/>
    </location>
</feature>
<dbReference type="STRING" id="314225.ELI_06845"/>
<reference evidence="4" key="1">
    <citation type="journal article" date="2009" name="J. Bacteriol.">
        <title>Complete genome sequence of Erythrobacter litoralis HTCC2594.</title>
        <authorList>
            <person name="Oh H.M."/>
            <person name="Giovannoni S.J."/>
            <person name="Ferriera S."/>
            <person name="Johnson J."/>
            <person name="Cho J.C."/>
        </authorList>
    </citation>
    <scope>NUCLEOTIDE SEQUENCE [LARGE SCALE GENOMIC DNA]</scope>
    <source>
        <strain evidence="4">HTCC2594</strain>
    </source>
</reference>
<accession>Q2NA30</accession>
<gene>
    <name evidence="3" type="ordered locus">ELI_06845</name>
</gene>
<evidence type="ECO:0000313" key="3">
    <source>
        <dbReference type="EMBL" id="ABC63461.1"/>
    </source>
</evidence>
<dbReference type="Proteomes" id="UP000008808">
    <property type="component" value="Chromosome"/>
</dbReference>
<keyword evidence="2" id="KW-0732">Signal</keyword>
<name>Q2NA30_ERYLH</name>
<feature type="chain" id="PRO_5004213130" description="Preprotein translocase subunit YajC" evidence="2">
    <location>
        <begin position="24"/>
        <end position="568"/>
    </location>
</feature>
<evidence type="ECO:0008006" key="5">
    <source>
        <dbReference type="Google" id="ProtNLM"/>
    </source>
</evidence>
<feature type="region of interest" description="Disordered" evidence="1">
    <location>
        <begin position="25"/>
        <end position="58"/>
    </location>
</feature>
<dbReference type="eggNOG" id="COG5338">
    <property type="taxonomic scope" value="Bacteria"/>
</dbReference>
<evidence type="ECO:0000313" key="4">
    <source>
        <dbReference type="Proteomes" id="UP000008808"/>
    </source>
</evidence>
<protein>
    <recommendedName>
        <fullName evidence="5">Preprotein translocase subunit YajC</fullName>
    </recommendedName>
</protein>
<dbReference type="KEGG" id="eli:ELI_06845"/>
<sequence length="568" mass="59153">MKRAQYLTSIAAIALVVPATAQAQAYGPDDGVTGGSQSSERASRDGRDSRPQRQRAQVQPYIEVSQAVLAELSPGDEVVTFTQVAAGVDVSVQGRNNGGSASVRVEQNIGYGDAAADSTSVTGVARGYASVVPQVLTVEAGALAARTQVDNGGGSRLNAVEGLDTDSESRVYSGYVGPNVSTRVGEVDVSANYRFGYTRVEAPDAVVTTPGSPPVDVFDDSTVHSANARVGLRPNTSTPGGIGAAVGGGYYQEDIGNLDQRVRDAYVRGDVTVPVTSSLAVVGGVGYEDVQVSSRDAVVDAATGLPVIDADGRFITDESSPRQIAFETDGLIWDVGVVWRPSRRTAFEAHYGRRYDSDTYYGSFAYAPNARSALNISVYDGIAGFGGVLNNALVALPTNFEANRNAVTGDLNGCVSSLEGGNCFGGALASVRSSVFRSRGGVISYSRAVGRYNAGLSVGYDRRTFIAAPATVLAAADGLAEESYYANLGVSGELGRDASFSVNAYGNYLTSDFTDSDAMILGTSASYARQLYAGLSARAAVSLDYLDSDVSGEDLKTASALVGLRYDF</sequence>
<dbReference type="AlphaFoldDB" id="Q2NA30"/>
<organism evidence="3 4">
    <name type="scientific">Erythrobacter litoralis (strain HTCC2594)</name>
    <dbReference type="NCBI Taxonomy" id="314225"/>
    <lineage>
        <taxon>Bacteria</taxon>
        <taxon>Pseudomonadati</taxon>
        <taxon>Pseudomonadota</taxon>
        <taxon>Alphaproteobacteria</taxon>
        <taxon>Sphingomonadales</taxon>
        <taxon>Erythrobacteraceae</taxon>
        <taxon>Erythrobacter/Porphyrobacter group</taxon>
        <taxon>Erythrobacter</taxon>
    </lineage>
</organism>
<dbReference type="OrthoDB" id="7416805at2"/>
<keyword evidence="4" id="KW-1185">Reference proteome</keyword>
<dbReference type="HOGENOM" id="CLU_510800_0_0_5"/>
<evidence type="ECO:0000256" key="2">
    <source>
        <dbReference type="SAM" id="SignalP"/>
    </source>
</evidence>
<dbReference type="EMBL" id="CP000157">
    <property type="protein sequence ID" value="ABC63461.1"/>
    <property type="molecule type" value="Genomic_DNA"/>
</dbReference>
<dbReference type="SUPFAM" id="SSF56935">
    <property type="entry name" value="Porins"/>
    <property type="match status" value="1"/>
</dbReference>